<organism evidence="3 4">
    <name type="scientific">Falconid herpesvirus 1</name>
    <dbReference type="NCBI Taxonomy" id="1510155"/>
    <lineage>
        <taxon>Viruses</taxon>
        <taxon>Duplodnaviria</taxon>
        <taxon>Heunggongvirae</taxon>
        <taxon>Peploviricota</taxon>
        <taxon>Herviviricetes</taxon>
        <taxon>Herpesvirales</taxon>
        <taxon>Orthoherpesviridae</taxon>
        <taxon>Alphaherpesvirinae</taxon>
        <taxon>Mardivirus</taxon>
        <taxon>Mardivirus columbidalpha1</taxon>
    </lineage>
</organism>
<accession>A0A068EPS1</accession>
<feature type="transmembrane region" description="Helical" evidence="2">
    <location>
        <begin position="127"/>
        <end position="146"/>
    </location>
</feature>
<feature type="region of interest" description="Disordered" evidence="1">
    <location>
        <begin position="86"/>
        <end position="114"/>
    </location>
</feature>
<name>A0A068EPS1_9ALPH</name>
<dbReference type="KEGG" id="vg:19738401"/>
<reference evidence="3 4" key="1">
    <citation type="journal article" date="2014" name="Virus Res.">
        <title>Molecular characterization of the complete genome of falconid herpesvirus strain S-18.</title>
        <authorList>
            <person name="Spatz S.J."/>
            <person name="Volkening J.D."/>
            <person name="Ross T.A."/>
        </authorList>
    </citation>
    <scope>NUCLEOTIDE SEQUENCE [LARGE SCALE GENOMIC DNA]</scope>
    <source>
        <strain evidence="3">S-18</strain>
    </source>
</reference>
<evidence type="ECO:0000313" key="4">
    <source>
        <dbReference type="Proteomes" id="UP000146149"/>
    </source>
</evidence>
<dbReference type="RefSeq" id="YP_009046597.1">
    <property type="nucleotide sequence ID" value="NC_024450.1"/>
</dbReference>
<keyword evidence="2" id="KW-1133">Transmembrane helix</keyword>
<dbReference type="GeneID" id="19738401"/>
<keyword evidence="2" id="KW-0472">Membrane</keyword>
<feature type="region of interest" description="Disordered" evidence="1">
    <location>
        <begin position="1"/>
        <end position="49"/>
    </location>
</feature>
<feature type="compositionally biased region" description="Low complexity" evidence="1">
    <location>
        <begin position="157"/>
        <end position="172"/>
    </location>
</feature>
<proteinExistence type="predicted"/>
<gene>
    <name evidence="3" type="ORF">FaHV1S18_113</name>
</gene>
<dbReference type="Proteomes" id="UP000146149">
    <property type="component" value="Segment"/>
</dbReference>
<evidence type="ECO:0000256" key="1">
    <source>
        <dbReference type="SAM" id="MobiDB-lite"/>
    </source>
</evidence>
<evidence type="ECO:0000313" key="3">
    <source>
        <dbReference type="EMBL" id="AID52803.1"/>
    </source>
</evidence>
<dbReference type="EMBL" id="KJ668231">
    <property type="protein sequence ID" value="AID52803.1"/>
    <property type="molecule type" value="Genomic_DNA"/>
</dbReference>
<evidence type="ECO:0000256" key="2">
    <source>
        <dbReference type="SAM" id="Phobius"/>
    </source>
</evidence>
<protein>
    <submittedName>
        <fullName evidence="3">Uncharacterized protein</fullName>
    </submittedName>
</protein>
<sequence>MTRAPLPETGNFGPPPVSLPPPHPHPGFPPLADILSRPGGRRTRDGRGKCHLARGRKVFRSIARFIAHGAKAAGCVYTKRVGRAGVEEEGRKGGKGGKEWRGTEKGEGRGGMVDTHRQTEIQRGTKTGLLSSFFVLLLLFFFFSSFSTPLLRTARRPSATAAAPTPASPTDGRGAGGRRRALASRRRSDAYRSGGRLRQ</sequence>
<feature type="compositionally biased region" description="Pro residues" evidence="1">
    <location>
        <begin position="13"/>
        <end position="29"/>
    </location>
</feature>
<feature type="compositionally biased region" description="Basic residues" evidence="1">
    <location>
        <begin position="176"/>
        <end position="185"/>
    </location>
</feature>
<feature type="region of interest" description="Disordered" evidence="1">
    <location>
        <begin position="157"/>
        <end position="199"/>
    </location>
</feature>
<keyword evidence="2" id="KW-0812">Transmembrane</keyword>